<protein>
    <submittedName>
        <fullName evidence="5">Uncharacterized protein</fullName>
    </submittedName>
</protein>
<evidence type="ECO:0000256" key="2">
    <source>
        <dbReference type="ARBA" id="ARBA00022737"/>
    </source>
</evidence>
<feature type="repeat" description="WD" evidence="3">
    <location>
        <begin position="228"/>
        <end position="259"/>
    </location>
</feature>
<feature type="repeat" description="WD" evidence="3">
    <location>
        <begin position="186"/>
        <end position="227"/>
    </location>
</feature>
<evidence type="ECO:0000256" key="3">
    <source>
        <dbReference type="PROSITE-ProRule" id="PRU00221"/>
    </source>
</evidence>
<dbReference type="InterPro" id="IPR001680">
    <property type="entry name" value="WD40_rpt"/>
</dbReference>
<feature type="region of interest" description="Disordered" evidence="4">
    <location>
        <begin position="493"/>
        <end position="559"/>
    </location>
</feature>
<dbReference type="Pfam" id="PF00400">
    <property type="entry name" value="WD40"/>
    <property type="match status" value="5"/>
</dbReference>
<evidence type="ECO:0000256" key="4">
    <source>
        <dbReference type="SAM" id="MobiDB-lite"/>
    </source>
</evidence>
<name>A0AAV7F7W7_ARIFI</name>
<feature type="compositionally biased region" description="Basic residues" evidence="4">
    <location>
        <begin position="545"/>
        <end position="554"/>
    </location>
</feature>
<organism evidence="5 6">
    <name type="scientific">Aristolochia fimbriata</name>
    <name type="common">White veined hardy Dutchman's pipe vine</name>
    <dbReference type="NCBI Taxonomy" id="158543"/>
    <lineage>
        <taxon>Eukaryota</taxon>
        <taxon>Viridiplantae</taxon>
        <taxon>Streptophyta</taxon>
        <taxon>Embryophyta</taxon>
        <taxon>Tracheophyta</taxon>
        <taxon>Spermatophyta</taxon>
        <taxon>Magnoliopsida</taxon>
        <taxon>Magnoliidae</taxon>
        <taxon>Piperales</taxon>
        <taxon>Aristolochiaceae</taxon>
        <taxon>Aristolochia</taxon>
    </lineage>
</organism>
<proteinExistence type="predicted"/>
<feature type="compositionally biased region" description="Basic and acidic residues" evidence="4">
    <location>
        <begin position="533"/>
        <end position="544"/>
    </location>
</feature>
<evidence type="ECO:0000313" key="6">
    <source>
        <dbReference type="Proteomes" id="UP000825729"/>
    </source>
</evidence>
<dbReference type="CDD" id="cd00200">
    <property type="entry name" value="WD40"/>
    <property type="match status" value="1"/>
</dbReference>
<dbReference type="InterPro" id="IPR020472">
    <property type="entry name" value="WD40_PAC1"/>
</dbReference>
<feature type="repeat" description="WD" evidence="3">
    <location>
        <begin position="275"/>
        <end position="306"/>
    </location>
</feature>
<feature type="repeat" description="WD" evidence="3">
    <location>
        <begin position="321"/>
        <end position="350"/>
    </location>
</feature>
<dbReference type="SMART" id="SM00320">
    <property type="entry name" value="WD40"/>
    <property type="match status" value="7"/>
</dbReference>
<dbReference type="PANTHER" id="PTHR22844">
    <property type="entry name" value="F-BOX AND WD40 DOMAIN PROTEIN"/>
    <property type="match status" value="1"/>
</dbReference>
<dbReference type="PROSITE" id="PS50294">
    <property type="entry name" value="WD_REPEATS_REGION"/>
    <property type="match status" value="2"/>
</dbReference>
<dbReference type="PROSITE" id="PS50082">
    <property type="entry name" value="WD_REPEATS_2"/>
    <property type="match status" value="4"/>
</dbReference>
<dbReference type="EMBL" id="JAINDJ010000002">
    <property type="protein sequence ID" value="KAG9456161.1"/>
    <property type="molecule type" value="Genomic_DNA"/>
</dbReference>
<sequence>MEPYELPSSSSPLTPRRHGKLYRSRSSSQSSSSPPLFPSPPRASSYSLNPHHQYAFTSSPSLSSLPSFPAIDVDDRTHTCVSSVQKSDGGILSMAISGRLVYTGSPSNAIRVWRLPELTECGQLKTKARMVRALSVSDKYVFAAYGDAKIRVWRRSSTSMVTTHVRIATNPTLSDYLHRYLIGRDQRKHSGNVSSLDTSYSGNLLYSASGDTTVKVWQIPDLKCIETIQAHTRAVNALVTGPEGVLYTASEDSTIRVWQWNSLEENGRHSLTLTLSAKSSPVKALSLTKDGSVLYAGCTDGCVYYWLRGLGSSHLQYGGALQGHYHAVMCLASVSDHVVSGSADSTCRVWARGIDGEYNCVAVLEGHRGPIRCVVAFRNRFSRDDDQNAFMVCTASMDGALKLWRIADGETTATTPQADGGDYFKLICKKWARLSYESYMVLTCKDDEFGVFSGSSVNGHPVPLIWKILCGLQLNPITIEILVRPCKLSSPQQCQNGEEDYTGRYDDGYQDESQENKSLGGVDMPAANKCAKANHDTNTREPNWKKKKKKKKKKEPIFGSKLGMFERSEENVCLLVGITNRKSNDFAQQKQRKRKAAASLPHHRELLHNAEASMGSL</sequence>
<keyword evidence="6" id="KW-1185">Reference proteome</keyword>
<dbReference type="SUPFAM" id="SSF50978">
    <property type="entry name" value="WD40 repeat-like"/>
    <property type="match status" value="1"/>
</dbReference>
<dbReference type="Gene3D" id="2.130.10.10">
    <property type="entry name" value="YVTN repeat-like/Quinoprotein amine dehydrogenase"/>
    <property type="match status" value="3"/>
</dbReference>
<gene>
    <name evidence="5" type="ORF">H6P81_000669</name>
</gene>
<dbReference type="AlphaFoldDB" id="A0AAV7F7W7"/>
<feature type="region of interest" description="Disordered" evidence="4">
    <location>
        <begin position="1"/>
        <end position="50"/>
    </location>
</feature>
<dbReference type="PANTHER" id="PTHR22844:SF342">
    <property type="entry name" value="AND WD40 DOMAIN PROTEIN, PUTATIVE-RELATED"/>
    <property type="match status" value="1"/>
</dbReference>
<feature type="compositionally biased region" description="Low complexity" evidence="4">
    <location>
        <begin position="24"/>
        <end position="34"/>
    </location>
</feature>
<dbReference type="InterPro" id="IPR036322">
    <property type="entry name" value="WD40_repeat_dom_sf"/>
</dbReference>
<accession>A0AAV7F7W7</accession>
<dbReference type="Proteomes" id="UP000825729">
    <property type="component" value="Unassembled WGS sequence"/>
</dbReference>
<evidence type="ECO:0000256" key="1">
    <source>
        <dbReference type="ARBA" id="ARBA00022574"/>
    </source>
</evidence>
<dbReference type="InterPro" id="IPR045182">
    <property type="entry name" value="JINGUBANG-like"/>
</dbReference>
<dbReference type="PRINTS" id="PR00320">
    <property type="entry name" value="GPROTEINBRPT"/>
</dbReference>
<comment type="caution">
    <text evidence="5">The sequence shown here is derived from an EMBL/GenBank/DDBJ whole genome shotgun (WGS) entry which is preliminary data.</text>
</comment>
<evidence type="ECO:0000313" key="5">
    <source>
        <dbReference type="EMBL" id="KAG9456161.1"/>
    </source>
</evidence>
<reference evidence="5 6" key="1">
    <citation type="submission" date="2021-07" db="EMBL/GenBank/DDBJ databases">
        <title>The Aristolochia fimbriata genome: insights into angiosperm evolution, floral development and chemical biosynthesis.</title>
        <authorList>
            <person name="Jiao Y."/>
        </authorList>
    </citation>
    <scope>NUCLEOTIDE SEQUENCE [LARGE SCALE GENOMIC DNA]</scope>
    <source>
        <strain evidence="5">IBCAS-2021</strain>
        <tissue evidence="5">Leaf</tissue>
    </source>
</reference>
<dbReference type="InterPro" id="IPR015943">
    <property type="entry name" value="WD40/YVTN_repeat-like_dom_sf"/>
</dbReference>
<feature type="compositionally biased region" description="Low complexity" evidence="4">
    <location>
        <begin position="1"/>
        <end position="13"/>
    </location>
</feature>
<keyword evidence="2" id="KW-0677">Repeat</keyword>
<keyword evidence="1 3" id="KW-0853">WD repeat</keyword>